<reference evidence="1" key="1">
    <citation type="submission" date="2023-10" db="EMBL/GenBank/DDBJ databases">
        <authorList>
            <person name="Chen Y."/>
            <person name="Shah S."/>
            <person name="Dougan E. K."/>
            <person name="Thang M."/>
            <person name="Chan C."/>
        </authorList>
    </citation>
    <scope>NUCLEOTIDE SEQUENCE [LARGE SCALE GENOMIC DNA]</scope>
</reference>
<name>A0ABN9SLJ6_9DINO</name>
<evidence type="ECO:0000313" key="2">
    <source>
        <dbReference type="Proteomes" id="UP001189429"/>
    </source>
</evidence>
<dbReference type="EMBL" id="CAUYUJ010011821">
    <property type="protein sequence ID" value="CAK0832664.1"/>
    <property type="molecule type" value="Genomic_DNA"/>
</dbReference>
<gene>
    <name evidence="1" type="ORF">PCOR1329_LOCUS30621</name>
</gene>
<keyword evidence="2" id="KW-1185">Reference proteome</keyword>
<dbReference type="Proteomes" id="UP001189429">
    <property type="component" value="Unassembled WGS sequence"/>
</dbReference>
<organism evidence="1 2">
    <name type="scientific">Prorocentrum cordatum</name>
    <dbReference type="NCBI Taxonomy" id="2364126"/>
    <lineage>
        <taxon>Eukaryota</taxon>
        <taxon>Sar</taxon>
        <taxon>Alveolata</taxon>
        <taxon>Dinophyceae</taxon>
        <taxon>Prorocentrales</taxon>
        <taxon>Prorocentraceae</taxon>
        <taxon>Prorocentrum</taxon>
    </lineage>
</organism>
<protein>
    <submittedName>
        <fullName evidence="1">Uncharacterized protein</fullName>
    </submittedName>
</protein>
<accession>A0ABN9SLJ6</accession>
<feature type="non-terminal residue" evidence="1">
    <location>
        <position position="1"/>
    </location>
</feature>
<proteinExistence type="predicted"/>
<feature type="non-terminal residue" evidence="1">
    <location>
        <position position="119"/>
    </location>
</feature>
<sequence length="119" mass="12933">GPAAQAPAAAAGPRPRRLEPLGALCALPEPTDLQSEVELLYSTGRRLQHARVVRLLEARADINAELQHARARSTLLGHVARRTVLLGEEPDTSLVARLLRLRADPNRRVFEHEAGADPS</sequence>
<comment type="caution">
    <text evidence="1">The sequence shown here is derived from an EMBL/GenBank/DDBJ whole genome shotgun (WGS) entry which is preliminary data.</text>
</comment>
<evidence type="ECO:0000313" key="1">
    <source>
        <dbReference type="EMBL" id="CAK0832664.1"/>
    </source>
</evidence>